<proteinExistence type="predicted"/>
<dbReference type="EMBL" id="RQGD01000014">
    <property type="protein sequence ID" value="TGL61888.1"/>
    <property type="molecule type" value="Genomic_DNA"/>
</dbReference>
<dbReference type="AlphaFoldDB" id="A0A4R9K6J0"/>
<dbReference type="OrthoDB" id="343698at2"/>
<protein>
    <recommendedName>
        <fullName evidence="3">Lipoprotein</fullName>
    </recommendedName>
</protein>
<dbReference type="PROSITE" id="PS51257">
    <property type="entry name" value="PROKAR_LIPOPROTEIN"/>
    <property type="match status" value="1"/>
</dbReference>
<evidence type="ECO:0000313" key="2">
    <source>
        <dbReference type="Proteomes" id="UP000297693"/>
    </source>
</evidence>
<evidence type="ECO:0008006" key="3">
    <source>
        <dbReference type="Google" id="ProtNLM"/>
    </source>
</evidence>
<name>A0A4R9K6J0_9LEPT</name>
<reference evidence="1" key="1">
    <citation type="journal article" date="2019" name="PLoS Negl. Trop. Dis.">
        <title>Revisiting the worldwide diversity of Leptospira species in the environment.</title>
        <authorList>
            <person name="Vincent A.T."/>
            <person name="Schiettekatte O."/>
            <person name="Bourhy P."/>
            <person name="Veyrier F.J."/>
            <person name="Picardeau M."/>
        </authorList>
    </citation>
    <scope>NUCLEOTIDE SEQUENCE [LARGE SCALE GENOMIC DNA]</scope>
    <source>
        <strain evidence="1">201702476</strain>
    </source>
</reference>
<gene>
    <name evidence="1" type="ORF">EHQ58_04585</name>
</gene>
<sequence length="183" mass="21475">MKSLIKKEKMNLKILLLTLFFLLSCTSSSKIEEKKESNLISPKILRVTYDVTWEPKDFFSIKTSGNIHGSGNTYLIEYLENPLGIKWLRISSTNQENKHDFPYLMRDNTESLKVFYFPWQKNRISLLINQKNPPNDILQCRWEGVYKGYLIIIESELQKSEHISQVNFAESIHNYITSSLSLY</sequence>
<keyword evidence="2" id="KW-1185">Reference proteome</keyword>
<organism evidence="1 2">
    <name type="scientific">Leptospira ognonensis</name>
    <dbReference type="NCBI Taxonomy" id="2484945"/>
    <lineage>
        <taxon>Bacteria</taxon>
        <taxon>Pseudomonadati</taxon>
        <taxon>Spirochaetota</taxon>
        <taxon>Spirochaetia</taxon>
        <taxon>Leptospirales</taxon>
        <taxon>Leptospiraceae</taxon>
        <taxon>Leptospira</taxon>
    </lineage>
</organism>
<evidence type="ECO:0000313" key="1">
    <source>
        <dbReference type="EMBL" id="TGL61888.1"/>
    </source>
</evidence>
<dbReference type="Proteomes" id="UP000297693">
    <property type="component" value="Unassembled WGS sequence"/>
</dbReference>
<comment type="caution">
    <text evidence="1">The sequence shown here is derived from an EMBL/GenBank/DDBJ whole genome shotgun (WGS) entry which is preliminary data.</text>
</comment>
<accession>A0A4R9K6J0</accession>